<proteinExistence type="predicted"/>
<name>A0ABS6IKE2_9HYPH</name>
<dbReference type="Proteomes" id="UP000727907">
    <property type="component" value="Unassembled WGS sequence"/>
</dbReference>
<evidence type="ECO:0000313" key="2">
    <source>
        <dbReference type="Proteomes" id="UP000727907"/>
    </source>
</evidence>
<protein>
    <submittedName>
        <fullName evidence="1">Uncharacterized protein</fullName>
    </submittedName>
</protein>
<evidence type="ECO:0000313" key="1">
    <source>
        <dbReference type="EMBL" id="MBU8874753.1"/>
    </source>
</evidence>
<keyword evidence="2" id="KW-1185">Reference proteome</keyword>
<comment type="caution">
    <text evidence="1">The sequence shown here is derived from an EMBL/GenBank/DDBJ whole genome shotgun (WGS) entry which is preliminary data.</text>
</comment>
<organism evidence="1 2">
    <name type="scientific">Reyranella humidisoli</name>
    <dbReference type="NCBI Taxonomy" id="2849149"/>
    <lineage>
        <taxon>Bacteria</taxon>
        <taxon>Pseudomonadati</taxon>
        <taxon>Pseudomonadota</taxon>
        <taxon>Alphaproteobacteria</taxon>
        <taxon>Hyphomicrobiales</taxon>
        <taxon>Reyranellaceae</taxon>
        <taxon>Reyranella</taxon>
    </lineage>
</organism>
<accession>A0ABS6IKE2</accession>
<dbReference type="EMBL" id="JAHOPB010000001">
    <property type="protein sequence ID" value="MBU8874753.1"/>
    <property type="molecule type" value="Genomic_DNA"/>
</dbReference>
<dbReference type="Pfam" id="PF21190">
    <property type="entry name" value="Bbp16"/>
    <property type="match status" value="1"/>
</dbReference>
<gene>
    <name evidence="1" type="ORF">KQ910_13340</name>
</gene>
<dbReference type="InterPro" id="IPR048922">
    <property type="entry name" value="Bbp16"/>
</dbReference>
<dbReference type="RefSeq" id="WP_216960814.1">
    <property type="nucleotide sequence ID" value="NZ_JAHOPB010000001.1"/>
</dbReference>
<sequence length="142" mass="14738">MMYDKLNTFGTDQAVTTTAASTDIIDFGAVRDVGNGEPLELVILCTETVTASGAATVTFSLETDDNAGFSSSLVLASSGAIGKAALTAGTEVLRVKVPLDAERYLRTNYTVATGPLTAGKFTAFLAHDRQASRAYASGFTVS</sequence>
<reference evidence="1 2" key="1">
    <citation type="submission" date="2021-06" db="EMBL/GenBank/DDBJ databases">
        <authorList>
            <person name="Lee D.H."/>
        </authorList>
    </citation>
    <scope>NUCLEOTIDE SEQUENCE [LARGE SCALE GENOMIC DNA]</scope>
    <source>
        <strain evidence="1 2">MMS21-HV4-11</strain>
    </source>
</reference>